<dbReference type="EMBL" id="FMAI01000022">
    <property type="protein sequence ID" value="SCB53935.1"/>
    <property type="molecule type" value="Genomic_DNA"/>
</dbReference>
<dbReference type="AlphaFoldDB" id="A0A1C3XP55"/>
<dbReference type="Proteomes" id="UP000199184">
    <property type="component" value="Unassembled WGS sequence"/>
</dbReference>
<dbReference type="Gene3D" id="2.60.120.620">
    <property type="entry name" value="q2cbj1_9rhob like domain"/>
    <property type="match status" value="1"/>
</dbReference>
<reference evidence="2" key="1">
    <citation type="submission" date="2016-08" db="EMBL/GenBank/DDBJ databases">
        <authorList>
            <person name="Varghese N."/>
            <person name="Submissions Spin"/>
        </authorList>
    </citation>
    <scope>NUCLEOTIDE SEQUENCE [LARGE SCALE GENOMIC DNA]</scope>
    <source>
        <strain evidence="2">ERR11</strain>
    </source>
</reference>
<sequence length="266" mass="29492">MTANPRAFDDAQIAQFIRDGFVRIDNAFPRELAEAARAIIWRDLPCSEHDPASWTRPVVRLPYYGGPPFRDAINTAVLHAAFDQIVGQGRWRPRGDIGTFPVRFPHPDDPGDDGWHVDLSFPGEASNPNEMQDFSAWRVNITSRGRALLLLFLFSDVGDDDAPTRIRVGSHLPMARYLAPAGDAGRAHMMLEQMGADCPVALATGAAGTVYLCHPFLVHAAQKHRGTRPRFLAQPPLHLAEPYRLERSEGDYSPVEVAIRLALGRI</sequence>
<dbReference type="GO" id="GO:0051213">
    <property type="term" value="F:dioxygenase activity"/>
    <property type="evidence" value="ECO:0007669"/>
    <property type="project" value="UniProtKB-KW"/>
</dbReference>
<proteinExistence type="predicted"/>
<dbReference type="RefSeq" id="WP_091965432.1">
    <property type="nucleotide sequence ID" value="NZ_FMAI01000022.1"/>
</dbReference>
<accession>A0A1C3XP55</accession>
<name>A0A1C3XP55_9BRAD</name>
<organism evidence="1 2">
    <name type="scientific">Bradyrhizobium shewense</name>
    <dbReference type="NCBI Taxonomy" id="1761772"/>
    <lineage>
        <taxon>Bacteria</taxon>
        <taxon>Pseudomonadati</taxon>
        <taxon>Pseudomonadota</taxon>
        <taxon>Alphaproteobacteria</taxon>
        <taxon>Hyphomicrobiales</taxon>
        <taxon>Nitrobacteraceae</taxon>
        <taxon>Bradyrhizobium</taxon>
    </lineage>
</organism>
<keyword evidence="2" id="KW-1185">Reference proteome</keyword>
<keyword evidence="1" id="KW-0223">Dioxygenase</keyword>
<gene>
    <name evidence="1" type="ORF">GA0061098_102213</name>
</gene>
<evidence type="ECO:0000313" key="2">
    <source>
        <dbReference type="Proteomes" id="UP000199184"/>
    </source>
</evidence>
<keyword evidence="1" id="KW-0560">Oxidoreductase</keyword>
<protein>
    <submittedName>
        <fullName evidence="1">Phytanoyl-CoA dioxygenase (PhyH)</fullName>
    </submittedName>
</protein>
<dbReference type="SUPFAM" id="SSF51197">
    <property type="entry name" value="Clavaminate synthase-like"/>
    <property type="match status" value="1"/>
</dbReference>
<evidence type="ECO:0000313" key="1">
    <source>
        <dbReference type="EMBL" id="SCB53935.1"/>
    </source>
</evidence>